<dbReference type="Proteomes" id="UP000033115">
    <property type="component" value="Chromosome"/>
</dbReference>
<evidence type="ECO:0008006" key="5">
    <source>
        <dbReference type="Google" id="ProtNLM"/>
    </source>
</evidence>
<feature type="transmembrane region" description="Helical" evidence="2">
    <location>
        <begin position="12"/>
        <end position="27"/>
    </location>
</feature>
<feature type="region of interest" description="Disordered" evidence="1">
    <location>
        <begin position="233"/>
        <end position="260"/>
    </location>
</feature>
<dbReference type="PROSITE" id="PS51257">
    <property type="entry name" value="PROKAR_LIPOPROTEIN"/>
    <property type="match status" value="1"/>
</dbReference>
<organism evidence="3 4">
    <name type="scientific">Clostridium scatologenes</name>
    <dbReference type="NCBI Taxonomy" id="1548"/>
    <lineage>
        <taxon>Bacteria</taxon>
        <taxon>Bacillati</taxon>
        <taxon>Bacillota</taxon>
        <taxon>Clostridia</taxon>
        <taxon>Eubacteriales</taxon>
        <taxon>Clostridiaceae</taxon>
        <taxon>Clostridium</taxon>
    </lineage>
</organism>
<keyword evidence="2" id="KW-1133">Transmembrane helix</keyword>
<keyword evidence="2" id="KW-0812">Transmembrane</keyword>
<reference evidence="3 4" key="1">
    <citation type="journal article" date="2015" name="J. Biotechnol.">
        <title>Complete genome sequence of a malodorant-producing acetogen, Clostridium scatologenes ATCC 25775(T).</title>
        <authorList>
            <person name="Zhu Z."/>
            <person name="Guo T."/>
            <person name="Zheng H."/>
            <person name="Song T."/>
            <person name="Ouyang P."/>
            <person name="Xie J."/>
        </authorList>
    </citation>
    <scope>NUCLEOTIDE SEQUENCE [LARGE SCALE GENOMIC DNA]</scope>
    <source>
        <strain evidence="3 4">ATCC 25775</strain>
    </source>
</reference>
<keyword evidence="4" id="KW-1185">Reference proteome</keyword>
<keyword evidence="2" id="KW-0472">Membrane</keyword>
<dbReference type="RefSeq" id="WP_029161122.1">
    <property type="nucleotide sequence ID" value="NZ_CP009933.1"/>
</dbReference>
<evidence type="ECO:0000256" key="2">
    <source>
        <dbReference type="SAM" id="Phobius"/>
    </source>
</evidence>
<proteinExistence type="predicted"/>
<evidence type="ECO:0000256" key="1">
    <source>
        <dbReference type="SAM" id="MobiDB-lite"/>
    </source>
</evidence>
<name>A0A0E3M816_CLOSL</name>
<dbReference type="STRING" id="1548.CSCA_4207"/>
<accession>A0A0E3M816</accession>
<protein>
    <recommendedName>
        <fullName evidence="5">Phage head-tail adaptor</fullName>
    </recommendedName>
</protein>
<dbReference type="EMBL" id="CP009933">
    <property type="protein sequence ID" value="AKA71332.1"/>
    <property type="molecule type" value="Genomic_DNA"/>
</dbReference>
<evidence type="ECO:0000313" key="3">
    <source>
        <dbReference type="EMBL" id="AKA71332.1"/>
    </source>
</evidence>
<evidence type="ECO:0000313" key="4">
    <source>
        <dbReference type="Proteomes" id="UP000033115"/>
    </source>
</evidence>
<dbReference type="KEGG" id="csq:CSCA_4207"/>
<sequence>MKRINFRIVSKILIIIIFAVVPNIFIGCSKSKKNENTESSSNFDIKAAGNVADTYMKYLMKDDLENSKKLYSKELSKSPSPKENKNLKILGYNVSETNEVGKSGLFKVKVSRSDLTTSYASLDEYSIRIAKEGNDYKIKETNNVVQKEVFSEQRQLRVKNKNNANTNLVINMDGLPNYMFSKDDKRNVDKIKVPKTKFGVINFGYSGESLAISSYDKDAYVGIIKMDESLAVQGGDNKDEDQKGGGSDKQNQGTGAIGREKPIGKEITSIDILKNCKVEFINFSPEEKFITVQYAKSPSGRCIRVYKIDGGDIIPFKFEEKYPLDKVDVVFSSYDKESLNFDVVPKVEGDKSALNVIGKWQLSLKDFKAKKM</sequence>
<dbReference type="HOGENOM" id="CLU_063405_1_0_9"/>
<dbReference type="AlphaFoldDB" id="A0A0E3M816"/>
<gene>
    <name evidence="3" type="ORF">CSCA_4207</name>
</gene>